<organism evidence="6 7">
    <name type="scientific">Xiashengella succiniciproducens</name>
    <dbReference type="NCBI Taxonomy" id="2949635"/>
    <lineage>
        <taxon>Bacteria</taxon>
        <taxon>Pseudomonadati</taxon>
        <taxon>Bacteroidota</taxon>
        <taxon>Bacteroidia</taxon>
        <taxon>Marinilabiliales</taxon>
        <taxon>Marinilabiliaceae</taxon>
        <taxon>Xiashengella</taxon>
    </lineage>
</organism>
<dbReference type="InterPro" id="IPR025380">
    <property type="entry name" value="DUF4369"/>
</dbReference>
<dbReference type="PANTHER" id="PTHR42852">
    <property type="entry name" value="THIOL:DISULFIDE INTERCHANGE PROTEIN DSBE"/>
    <property type="match status" value="1"/>
</dbReference>
<dbReference type="GO" id="GO:0030313">
    <property type="term" value="C:cell envelope"/>
    <property type="evidence" value="ECO:0007669"/>
    <property type="project" value="UniProtKB-SubCell"/>
</dbReference>
<dbReference type="InterPro" id="IPR050553">
    <property type="entry name" value="Thioredoxin_ResA/DsbE_sf"/>
</dbReference>
<dbReference type="Pfam" id="PF00578">
    <property type="entry name" value="AhpC-TSA"/>
    <property type="match status" value="1"/>
</dbReference>
<reference evidence="6" key="1">
    <citation type="submission" date="2022-05" db="EMBL/GenBank/DDBJ databases">
        <authorList>
            <person name="Sun X."/>
        </authorList>
    </citation>
    <scope>NUCLEOTIDE SEQUENCE</scope>
    <source>
        <strain evidence="6">Ai-910</strain>
    </source>
</reference>
<evidence type="ECO:0000256" key="2">
    <source>
        <dbReference type="ARBA" id="ARBA00022748"/>
    </source>
</evidence>
<dbReference type="InterPro" id="IPR000866">
    <property type="entry name" value="AhpC/TSA"/>
</dbReference>
<dbReference type="Gene3D" id="3.40.30.10">
    <property type="entry name" value="Glutaredoxin"/>
    <property type="match status" value="1"/>
</dbReference>
<dbReference type="InterPro" id="IPR013766">
    <property type="entry name" value="Thioredoxin_domain"/>
</dbReference>
<feature type="domain" description="Thioredoxin" evidence="5">
    <location>
        <begin position="226"/>
        <end position="362"/>
    </location>
</feature>
<dbReference type="Pfam" id="PF14289">
    <property type="entry name" value="DUF4369"/>
    <property type="match status" value="1"/>
</dbReference>
<dbReference type="CDD" id="cd02966">
    <property type="entry name" value="TlpA_like_family"/>
    <property type="match status" value="1"/>
</dbReference>
<evidence type="ECO:0000313" key="7">
    <source>
        <dbReference type="Proteomes" id="UP001056426"/>
    </source>
</evidence>
<dbReference type="KEGG" id="alkq:M9189_10680"/>
<dbReference type="PROSITE" id="PS51352">
    <property type="entry name" value="THIOREDOXIN_2"/>
    <property type="match status" value="1"/>
</dbReference>
<keyword evidence="2" id="KW-0201">Cytochrome c-type biogenesis</keyword>
<keyword evidence="3" id="KW-1015">Disulfide bond</keyword>
<dbReference type="AlphaFoldDB" id="A0A9J6ZP71"/>
<name>A0A9J6ZP71_9BACT</name>
<evidence type="ECO:0000256" key="1">
    <source>
        <dbReference type="ARBA" id="ARBA00004196"/>
    </source>
</evidence>
<proteinExistence type="predicted"/>
<dbReference type="GO" id="GO:0016491">
    <property type="term" value="F:oxidoreductase activity"/>
    <property type="evidence" value="ECO:0007669"/>
    <property type="project" value="InterPro"/>
</dbReference>
<dbReference type="EMBL" id="CP098400">
    <property type="protein sequence ID" value="URW79319.1"/>
    <property type="molecule type" value="Genomic_DNA"/>
</dbReference>
<dbReference type="PROSITE" id="PS51257">
    <property type="entry name" value="PROKAR_LIPOPROTEIN"/>
    <property type="match status" value="1"/>
</dbReference>
<dbReference type="GO" id="GO:0017004">
    <property type="term" value="P:cytochrome complex assembly"/>
    <property type="evidence" value="ECO:0007669"/>
    <property type="project" value="UniProtKB-KW"/>
</dbReference>
<accession>A0A9J6ZP71</accession>
<comment type="subcellular location">
    <subcellularLocation>
        <location evidence="1">Cell envelope</location>
    </subcellularLocation>
</comment>
<keyword evidence="7" id="KW-1185">Reference proteome</keyword>
<sequence>MKKLFFGLALVFAMASCSSDSYKISGKIEDVSEGTVYLKKIGVDSIEDIDSTTLKNGKFTFTGSVVYPELYYIFVNEIETPIAFFNENSSISITGSTKDPQKAVIKGSKHNDLLVKFEDEMPSIEVYEQLRDEYMRAQAMGDNALAESIIADLQVAAEERKSYIRDFINANNNNAVGALLVINIAQIFEQDEILALVDTMTTNLGDHPYVVMLNEMLAPLRQQQLLTVGNEAPLFTLKDINGNDVSLESFRGKYVFIDFWASWCRPCREENPNLVALYKEFGGEDFEIISVSLDETAEEWMEAVKEDGLSWTLLHDADGSVAQQLYAVQSIPSTWVLDREGKIIYKNLRGAEIASTIGALLQ</sequence>
<dbReference type="GO" id="GO:0016209">
    <property type="term" value="F:antioxidant activity"/>
    <property type="evidence" value="ECO:0007669"/>
    <property type="project" value="InterPro"/>
</dbReference>
<dbReference type="InterPro" id="IPR036249">
    <property type="entry name" value="Thioredoxin-like_sf"/>
</dbReference>
<dbReference type="SUPFAM" id="SSF52833">
    <property type="entry name" value="Thioredoxin-like"/>
    <property type="match status" value="1"/>
</dbReference>
<evidence type="ECO:0000313" key="6">
    <source>
        <dbReference type="EMBL" id="URW79319.1"/>
    </source>
</evidence>
<dbReference type="RefSeq" id="WP_250723117.1">
    <property type="nucleotide sequence ID" value="NZ_CP098400.1"/>
</dbReference>
<evidence type="ECO:0000256" key="3">
    <source>
        <dbReference type="ARBA" id="ARBA00023157"/>
    </source>
</evidence>
<protein>
    <submittedName>
        <fullName evidence="6">AhpC/TSA family protein</fullName>
    </submittedName>
</protein>
<evidence type="ECO:0000256" key="4">
    <source>
        <dbReference type="ARBA" id="ARBA00023284"/>
    </source>
</evidence>
<gene>
    <name evidence="6" type="ORF">M9189_10680</name>
</gene>
<dbReference type="Proteomes" id="UP001056426">
    <property type="component" value="Chromosome"/>
</dbReference>
<keyword evidence="4" id="KW-0676">Redox-active center</keyword>
<reference evidence="6" key="2">
    <citation type="submission" date="2022-06" db="EMBL/GenBank/DDBJ databases">
        <title>Xiashengella guii gen. nov. sp. nov., a bacterium isolated form anaerobic digestion tank.</title>
        <authorList>
            <person name="Huang H."/>
        </authorList>
    </citation>
    <scope>NUCLEOTIDE SEQUENCE</scope>
    <source>
        <strain evidence="6">Ai-910</strain>
    </source>
</reference>
<dbReference type="PANTHER" id="PTHR42852:SF6">
    <property type="entry name" value="THIOL:DISULFIDE INTERCHANGE PROTEIN DSBE"/>
    <property type="match status" value="1"/>
</dbReference>
<evidence type="ECO:0000259" key="5">
    <source>
        <dbReference type="PROSITE" id="PS51352"/>
    </source>
</evidence>